<dbReference type="Pfam" id="PF22939">
    <property type="entry name" value="WHD_GPIID"/>
    <property type="match status" value="1"/>
</dbReference>
<evidence type="ECO:0000259" key="5">
    <source>
        <dbReference type="Pfam" id="PF24883"/>
    </source>
</evidence>
<evidence type="ECO:0000259" key="4">
    <source>
        <dbReference type="Pfam" id="PF22939"/>
    </source>
</evidence>
<dbReference type="Gene3D" id="3.40.50.300">
    <property type="entry name" value="P-loop containing nucleotide triphosphate hydrolases"/>
    <property type="match status" value="1"/>
</dbReference>
<proteinExistence type="predicted"/>
<accession>W7EFB6</accession>
<dbReference type="RefSeq" id="XP_014555200.1">
    <property type="nucleotide sequence ID" value="XM_014699714.1"/>
</dbReference>
<keyword evidence="2" id="KW-0040">ANK repeat</keyword>
<feature type="domain" description="Nephrocystin 3-like N-terminal" evidence="5">
    <location>
        <begin position="224"/>
        <end position="369"/>
    </location>
</feature>
<dbReference type="PANTHER" id="PTHR10622:SF11">
    <property type="entry name" value="HET-DOMAIN-CONTAINING PROTEIN"/>
    <property type="match status" value="1"/>
</dbReference>
<feature type="domain" description="Heterokaryon incompatibility" evidence="3">
    <location>
        <begin position="25"/>
        <end position="134"/>
    </location>
</feature>
<dbReference type="Pfam" id="PF12796">
    <property type="entry name" value="Ank_2"/>
    <property type="match status" value="1"/>
</dbReference>
<dbReference type="HOGENOM" id="CLU_000288_34_14_1"/>
<dbReference type="AlphaFoldDB" id="W7EFB6"/>
<dbReference type="Gene3D" id="1.25.40.20">
    <property type="entry name" value="Ankyrin repeat-containing domain"/>
    <property type="match status" value="1"/>
</dbReference>
<evidence type="ECO:0000256" key="2">
    <source>
        <dbReference type="PROSITE-ProRule" id="PRU00023"/>
    </source>
</evidence>
<dbReference type="Proteomes" id="UP000054337">
    <property type="component" value="Unassembled WGS sequence"/>
</dbReference>
<evidence type="ECO:0000313" key="7">
    <source>
        <dbReference type="Proteomes" id="UP000054337"/>
    </source>
</evidence>
<keyword evidence="1" id="KW-0677">Repeat</keyword>
<dbReference type="Pfam" id="PF24883">
    <property type="entry name" value="NPHP3_N"/>
    <property type="match status" value="1"/>
</dbReference>
<sequence>MRLLKTNDDGSFSLVGPQRSDISPYAILSHTWGADHDEVTYQDLSNGTGRKKDGYKKLTFCMEQAAKDDLYHSWINTCCINKSSEPELSEAIRSMFKWCRNASKCYTYLSDVSKGVLLGDKHSLAKEISEMTKIPVEALQGHDLSKSSVEERMRWAKERKTTREEDQVYSLLGIFNIHIPIMYGEGEGHARKRMREVVEASTRARDAKVRKTKSLLPAPDPSHNTGRWLLDGERYETWKMETASNIWLYGIPGCGKTILSSTILKDVFLHCDRHSGYVVAYFYFDFNDIQKQDTERILNALCSSHDNGKRPPACDSLLEVARDLIIQFSQVHIVLDALDECNQWSELLEMLETIASWKIPNLHLIMTSREEPDIKSSLTRFVDSHNSICLQSNVVDREIQLYIRQRLSDDKGLARWKEDSVLQQEIDFALVKGSRGMFRWAACQLDTLGKCLNRKRLRETLQKLPSTLDKIYERILTSISEEYADYAIRILQWLAFSERPLSVEELAEVIAIDVSRDPEFDRDEVLEDPLDALRICSSLVSITHESYFLNSSFALFEKPSEEIVVLAHYSVKEYLISDRIKRGQATRYSLQAALCHGAIAAACLGYLNQFQEPELITDRALQEFKLARYSAKFWSRHVRKADDQEAEVNNLACRLLSTENPAYFIWMRITHPDREFRWNHYPGSTTNILPLYCASMLGLEKVVSLFLSGNADPNARGGECDNALQAASTKGHDRIVKMLLSAGAKANVESGKYGYALLAALKCGHERTTKVLIEAGATYSHSKGQSIGHLGIDLRKKDKGGRTLLHAAAIEGCLNDELQEYLTNIVGLEMVDQDKSGRDALYYVTKRHEEEEFMAILGGDVHGDAGIAALGRMVEIMELTLKQLVA</sequence>
<dbReference type="OrthoDB" id="1577640at2759"/>
<name>W7EFB6_BIPV3</name>
<dbReference type="InterPro" id="IPR056884">
    <property type="entry name" value="NPHP3-like_N"/>
</dbReference>
<dbReference type="SUPFAM" id="SSF48403">
    <property type="entry name" value="Ankyrin repeat"/>
    <property type="match status" value="1"/>
</dbReference>
<organism evidence="6 7">
    <name type="scientific">Bipolaris victoriae (strain FI3)</name>
    <name type="common">Victoria blight of oats agent</name>
    <name type="synonym">Cochliobolus victoriae</name>
    <dbReference type="NCBI Taxonomy" id="930091"/>
    <lineage>
        <taxon>Eukaryota</taxon>
        <taxon>Fungi</taxon>
        <taxon>Dikarya</taxon>
        <taxon>Ascomycota</taxon>
        <taxon>Pezizomycotina</taxon>
        <taxon>Dothideomycetes</taxon>
        <taxon>Pleosporomycetidae</taxon>
        <taxon>Pleosporales</taxon>
        <taxon>Pleosporineae</taxon>
        <taxon>Pleosporaceae</taxon>
        <taxon>Bipolaris</taxon>
    </lineage>
</organism>
<dbReference type="InterPro" id="IPR010730">
    <property type="entry name" value="HET"/>
</dbReference>
<feature type="repeat" description="ANK" evidence="2">
    <location>
        <begin position="719"/>
        <end position="751"/>
    </location>
</feature>
<dbReference type="GeneID" id="26256540"/>
<dbReference type="EMBL" id="KI968749">
    <property type="protein sequence ID" value="EUN25614.1"/>
    <property type="molecule type" value="Genomic_DNA"/>
</dbReference>
<dbReference type="Pfam" id="PF06985">
    <property type="entry name" value="HET"/>
    <property type="match status" value="1"/>
</dbReference>
<dbReference type="SUPFAM" id="SSF52540">
    <property type="entry name" value="P-loop containing nucleoside triphosphate hydrolases"/>
    <property type="match status" value="1"/>
</dbReference>
<evidence type="ECO:0000256" key="1">
    <source>
        <dbReference type="ARBA" id="ARBA00022737"/>
    </source>
</evidence>
<dbReference type="InterPro" id="IPR054471">
    <property type="entry name" value="GPIID_WHD"/>
</dbReference>
<gene>
    <name evidence="6" type="ORF">COCVIDRAFT_38984</name>
</gene>
<dbReference type="InterPro" id="IPR027417">
    <property type="entry name" value="P-loop_NTPase"/>
</dbReference>
<dbReference type="PROSITE" id="PS50088">
    <property type="entry name" value="ANK_REPEAT"/>
    <property type="match status" value="1"/>
</dbReference>
<keyword evidence="7" id="KW-1185">Reference proteome</keyword>
<dbReference type="InterPro" id="IPR002110">
    <property type="entry name" value="Ankyrin_rpt"/>
</dbReference>
<dbReference type="SMART" id="SM00248">
    <property type="entry name" value="ANK"/>
    <property type="match status" value="4"/>
</dbReference>
<feature type="domain" description="GPI inositol-deacylase winged helix" evidence="4">
    <location>
        <begin position="484"/>
        <end position="580"/>
    </location>
</feature>
<dbReference type="InterPro" id="IPR036770">
    <property type="entry name" value="Ankyrin_rpt-contain_sf"/>
</dbReference>
<evidence type="ECO:0000313" key="6">
    <source>
        <dbReference type="EMBL" id="EUN25614.1"/>
    </source>
</evidence>
<reference evidence="6 7" key="1">
    <citation type="journal article" date="2013" name="PLoS Genet.">
        <title>Comparative genome structure, secondary metabolite, and effector coding capacity across Cochliobolus pathogens.</title>
        <authorList>
            <person name="Condon B.J."/>
            <person name="Leng Y."/>
            <person name="Wu D."/>
            <person name="Bushley K.E."/>
            <person name="Ohm R.A."/>
            <person name="Otillar R."/>
            <person name="Martin J."/>
            <person name="Schackwitz W."/>
            <person name="Grimwood J."/>
            <person name="MohdZainudin N."/>
            <person name="Xue C."/>
            <person name="Wang R."/>
            <person name="Manning V.A."/>
            <person name="Dhillon B."/>
            <person name="Tu Z.J."/>
            <person name="Steffenson B.J."/>
            <person name="Salamov A."/>
            <person name="Sun H."/>
            <person name="Lowry S."/>
            <person name="LaButti K."/>
            <person name="Han J."/>
            <person name="Copeland A."/>
            <person name="Lindquist E."/>
            <person name="Barry K."/>
            <person name="Schmutz J."/>
            <person name="Baker S.E."/>
            <person name="Ciuffetti L.M."/>
            <person name="Grigoriev I.V."/>
            <person name="Zhong S."/>
            <person name="Turgeon B.G."/>
        </authorList>
    </citation>
    <scope>NUCLEOTIDE SEQUENCE [LARGE SCALE GENOMIC DNA]</scope>
    <source>
        <strain evidence="6 7">FI3</strain>
    </source>
</reference>
<protein>
    <submittedName>
        <fullName evidence="6">Uncharacterized protein</fullName>
    </submittedName>
</protein>
<evidence type="ECO:0000259" key="3">
    <source>
        <dbReference type="Pfam" id="PF06985"/>
    </source>
</evidence>
<dbReference type="PANTHER" id="PTHR10622">
    <property type="entry name" value="HET DOMAIN-CONTAINING PROTEIN"/>
    <property type="match status" value="1"/>
</dbReference>